<protein>
    <submittedName>
        <fullName evidence="1">Uncharacterized protein</fullName>
    </submittedName>
</protein>
<reference evidence="1" key="1">
    <citation type="submission" date="2022-07" db="EMBL/GenBank/DDBJ databases">
        <title>Genome Sequence of Lecanicillium saksenae.</title>
        <authorList>
            <person name="Buettner E."/>
        </authorList>
    </citation>
    <scope>NUCLEOTIDE SEQUENCE</scope>
    <source>
        <strain evidence="1">VT-O1</strain>
    </source>
</reference>
<comment type="caution">
    <text evidence="1">The sequence shown here is derived from an EMBL/GenBank/DDBJ whole genome shotgun (WGS) entry which is preliminary data.</text>
</comment>
<organism evidence="1 2">
    <name type="scientific">Lecanicillium saksenae</name>
    <dbReference type="NCBI Taxonomy" id="468837"/>
    <lineage>
        <taxon>Eukaryota</taxon>
        <taxon>Fungi</taxon>
        <taxon>Dikarya</taxon>
        <taxon>Ascomycota</taxon>
        <taxon>Pezizomycotina</taxon>
        <taxon>Sordariomycetes</taxon>
        <taxon>Hypocreomycetidae</taxon>
        <taxon>Hypocreales</taxon>
        <taxon>Cordycipitaceae</taxon>
        <taxon>Lecanicillium</taxon>
    </lineage>
</organism>
<name>A0ACC1QHQ2_9HYPO</name>
<dbReference type="Proteomes" id="UP001148737">
    <property type="component" value="Unassembled WGS sequence"/>
</dbReference>
<evidence type="ECO:0000313" key="2">
    <source>
        <dbReference type="Proteomes" id="UP001148737"/>
    </source>
</evidence>
<gene>
    <name evidence="1" type="ORF">NLG97_g9714</name>
</gene>
<proteinExistence type="predicted"/>
<evidence type="ECO:0000313" key="1">
    <source>
        <dbReference type="EMBL" id="KAJ3474738.1"/>
    </source>
</evidence>
<sequence>MPRNPNLSIKPSREGDMPRCSEIMSAAFASEGIGPLLFGPHEPASWAKTAAAHWRAHTEHAAVFPSAPFCIKCVHTDPATGEETIVGTAEWAIYDRERTPDGVARRPVHQPLRNFVKGRRYGLLTYMAVDEAWRRQGAATLCVRWGMDRCAELGIPAYLEATEEGMKTYVSMGWEKVELGDLQYPPMMWWPEGVEKWTELQNPVDGPQLQGAELLSALCHVSHPDWSPHQRMYSPPIPSFGKTGLEFPRRVLPVARSSARWGRAVFARRRAARIRRRRPTVLVDQTAPLAGGLAPCEGSGDVVTLDRLGLLHESSPRKPANHIGNAAFPHSSLEADTIAGMCNQSRSMRYEASQPGEEALALLADGEVFLEHAKTAAEGQFRLQEELTAHTIKSKRLPSTAVVVVFETESKRAFLSNMLMTSLVSIQAASVFTAETVPIEKTYGLPAESKDDPSASATSESSPSSSTSSSTSNSVTWSP</sequence>
<dbReference type="EMBL" id="JANAKD010002113">
    <property type="protein sequence ID" value="KAJ3474738.1"/>
    <property type="molecule type" value="Genomic_DNA"/>
</dbReference>
<accession>A0ACC1QHQ2</accession>
<keyword evidence="2" id="KW-1185">Reference proteome</keyword>